<accession>A0ABS7DPJ5</accession>
<evidence type="ECO:0000313" key="3">
    <source>
        <dbReference type="Proteomes" id="UP000719942"/>
    </source>
</evidence>
<dbReference type="RefSeq" id="WP_219965588.1">
    <property type="nucleotide sequence ID" value="NZ_JAGFNZ010000003.1"/>
</dbReference>
<gene>
    <name evidence="2" type="ORF">J5W02_10280</name>
</gene>
<dbReference type="InterPro" id="IPR025496">
    <property type="entry name" value="DUF4387"/>
</dbReference>
<feature type="domain" description="DUF4387" evidence="1">
    <location>
        <begin position="5"/>
        <end position="99"/>
    </location>
</feature>
<dbReference type="Proteomes" id="UP000719942">
    <property type="component" value="Unassembled WGS sequence"/>
</dbReference>
<organism evidence="2 3">
    <name type="scientific">Caproiciproducens faecalis</name>
    <dbReference type="NCBI Taxonomy" id="2820301"/>
    <lineage>
        <taxon>Bacteria</taxon>
        <taxon>Bacillati</taxon>
        <taxon>Bacillota</taxon>
        <taxon>Clostridia</taxon>
        <taxon>Eubacteriales</taxon>
        <taxon>Acutalibacteraceae</taxon>
        <taxon>Caproiciproducens</taxon>
    </lineage>
</organism>
<name>A0ABS7DPJ5_9FIRM</name>
<keyword evidence="3" id="KW-1185">Reference proteome</keyword>
<comment type="caution">
    <text evidence="2">The sequence shown here is derived from an EMBL/GenBank/DDBJ whole genome shotgun (WGS) entry which is preliminary data.</text>
</comment>
<dbReference type="EMBL" id="JAGFNZ010000003">
    <property type="protein sequence ID" value="MBW7573198.1"/>
    <property type="molecule type" value="Genomic_DNA"/>
</dbReference>
<reference evidence="2 3" key="1">
    <citation type="submission" date="2021-03" db="EMBL/GenBank/DDBJ databases">
        <title>Caproiciproducens sp. nov. isolated from feces of cow.</title>
        <authorList>
            <person name="Choi J.-Y."/>
        </authorList>
    </citation>
    <scope>NUCLEOTIDE SEQUENCE [LARGE SCALE GENOMIC DNA]</scope>
    <source>
        <strain evidence="2 3">AGMB10547</strain>
    </source>
</reference>
<sequence length="101" mass="11828">MATVKELSKYVRSKNAGPFWVTMEIFCDNQENYEKIKNSPNITKEKIAELYHTDPALVKKFNVDNIMVIKFSYSRPVPSGYRYENDMHSGQQYIRLAETEV</sequence>
<protein>
    <submittedName>
        <fullName evidence="2">DUF4387 domain-containing protein</fullName>
    </submittedName>
</protein>
<evidence type="ECO:0000259" key="1">
    <source>
        <dbReference type="Pfam" id="PF14330"/>
    </source>
</evidence>
<dbReference type="Pfam" id="PF14330">
    <property type="entry name" value="DUF4387"/>
    <property type="match status" value="1"/>
</dbReference>
<evidence type="ECO:0000313" key="2">
    <source>
        <dbReference type="EMBL" id="MBW7573198.1"/>
    </source>
</evidence>
<proteinExistence type="predicted"/>